<name>A0AAD4CWS3_ASPNN</name>
<gene>
    <name evidence="1" type="ORF">FE257_009124</name>
</gene>
<comment type="caution">
    <text evidence="1">The sequence shown here is derived from an EMBL/GenBank/DDBJ whole genome shotgun (WGS) entry which is preliminary data.</text>
</comment>
<dbReference type="EMBL" id="VCAU01000005">
    <property type="protein sequence ID" value="KAF9894151.1"/>
    <property type="molecule type" value="Genomic_DNA"/>
</dbReference>
<reference evidence="1" key="1">
    <citation type="journal article" date="2019" name="Beilstein J. Org. Chem.">
        <title>Nanangenines: drimane sesquiterpenoids as the dominant metabolite cohort of a novel Australian fungus, Aspergillus nanangensis.</title>
        <authorList>
            <person name="Lacey H.J."/>
            <person name="Gilchrist C.L.M."/>
            <person name="Crombie A."/>
            <person name="Kalaitzis J.A."/>
            <person name="Vuong D."/>
            <person name="Rutledge P.J."/>
            <person name="Turner P."/>
            <person name="Pitt J.I."/>
            <person name="Lacey E."/>
            <person name="Chooi Y.H."/>
            <person name="Piggott A.M."/>
        </authorList>
    </citation>
    <scope>NUCLEOTIDE SEQUENCE</scope>
    <source>
        <strain evidence="1">MST-FP2251</strain>
    </source>
</reference>
<keyword evidence="2" id="KW-1185">Reference proteome</keyword>
<protein>
    <submittedName>
        <fullName evidence="1">Uncharacterized protein</fullName>
    </submittedName>
</protein>
<dbReference type="Proteomes" id="UP001194746">
    <property type="component" value="Unassembled WGS sequence"/>
</dbReference>
<sequence length="60" mass="6865">MEFQAEDTSLGVGESSTNADIHRGFLQMSQDRRFVWSNLSEFYMYQPQNAISISSNSVEQ</sequence>
<proteinExistence type="predicted"/>
<organism evidence="1 2">
    <name type="scientific">Aspergillus nanangensis</name>
    <dbReference type="NCBI Taxonomy" id="2582783"/>
    <lineage>
        <taxon>Eukaryota</taxon>
        <taxon>Fungi</taxon>
        <taxon>Dikarya</taxon>
        <taxon>Ascomycota</taxon>
        <taxon>Pezizomycotina</taxon>
        <taxon>Eurotiomycetes</taxon>
        <taxon>Eurotiomycetidae</taxon>
        <taxon>Eurotiales</taxon>
        <taxon>Aspergillaceae</taxon>
        <taxon>Aspergillus</taxon>
        <taxon>Aspergillus subgen. Circumdati</taxon>
    </lineage>
</organism>
<accession>A0AAD4CWS3</accession>
<reference evidence="1" key="2">
    <citation type="submission" date="2020-02" db="EMBL/GenBank/DDBJ databases">
        <authorList>
            <person name="Gilchrist C.L.M."/>
            <person name="Chooi Y.-H."/>
        </authorList>
    </citation>
    <scope>NUCLEOTIDE SEQUENCE</scope>
    <source>
        <strain evidence="1">MST-FP2251</strain>
    </source>
</reference>
<dbReference type="AlphaFoldDB" id="A0AAD4CWS3"/>
<evidence type="ECO:0000313" key="2">
    <source>
        <dbReference type="Proteomes" id="UP001194746"/>
    </source>
</evidence>
<evidence type="ECO:0000313" key="1">
    <source>
        <dbReference type="EMBL" id="KAF9894151.1"/>
    </source>
</evidence>